<dbReference type="SUPFAM" id="SSF53850">
    <property type="entry name" value="Periplasmic binding protein-like II"/>
    <property type="match status" value="1"/>
</dbReference>
<gene>
    <name evidence="6" type="ORF">EBB79_18870</name>
</gene>
<dbReference type="GO" id="GO:0003700">
    <property type="term" value="F:DNA-binding transcription factor activity"/>
    <property type="evidence" value="ECO:0007669"/>
    <property type="project" value="InterPro"/>
</dbReference>
<dbReference type="AlphaFoldDB" id="A0A3T0N6W0"/>
<organism evidence="6 7">
    <name type="scientific">Parasedimentitalea marina</name>
    <dbReference type="NCBI Taxonomy" id="2483033"/>
    <lineage>
        <taxon>Bacteria</taxon>
        <taxon>Pseudomonadati</taxon>
        <taxon>Pseudomonadota</taxon>
        <taxon>Alphaproteobacteria</taxon>
        <taxon>Rhodobacterales</taxon>
        <taxon>Paracoccaceae</taxon>
        <taxon>Parasedimentitalea</taxon>
    </lineage>
</organism>
<name>A0A3T0N6W0_9RHOB</name>
<feature type="domain" description="HTH lysR-type" evidence="5">
    <location>
        <begin position="6"/>
        <end position="63"/>
    </location>
</feature>
<dbReference type="PANTHER" id="PTHR30537">
    <property type="entry name" value="HTH-TYPE TRANSCRIPTIONAL REGULATOR"/>
    <property type="match status" value="1"/>
</dbReference>
<dbReference type="PROSITE" id="PS50931">
    <property type="entry name" value="HTH_LYSR"/>
    <property type="match status" value="1"/>
</dbReference>
<dbReference type="InterPro" id="IPR005119">
    <property type="entry name" value="LysR_subst-bd"/>
</dbReference>
<dbReference type="GO" id="GO:0006351">
    <property type="term" value="P:DNA-templated transcription"/>
    <property type="evidence" value="ECO:0007669"/>
    <property type="project" value="TreeGrafter"/>
</dbReference>
<sequence length="316" mass="34667">MSRKMPNLTWLRAFEASARHLSFTNAAAELHLTQAAVSKQVKLLEQFFGELLFERRARSLVITKVGEAYLPKVRDGFARLEAGTTEVFGNRLTEVLTVRAAIGFSVGWIAQRLSGYTQAHPDRPLRLVSSVWNESPEQAMSDFDIRYGSGHWPGVISDRLTWEVLEPLCAPSLLESGAPLNSPEDLRHHCLLHVMGYEEGWATWIGANGVVDISAGQGLQFDTSIMAMEFAANGGGIALGRSSMATQMLNSGRLVRPFAKPIPIEEAFYLTAPAGGRPHPGAAEFRDWLLAEAEADPENRRARAILNDSRGPSEIG</sequence>
<evidence type="ECO:0000256" key="2">
    <source>
        <dbReference type="ARBA" id="ARBA00023015"/>
    </source>
</evidence>
<dbReference type="GO" id="GO:0043565">
    <property type="term" value="F:sequence-specific DNA binding"/>
    <property type="evidence" value="ECO:0007669"/>
    <property type="project" value="TreeGrafter"/>
</dbReference>
<dbReference type="PANTHER" id="PTHR30537:SF74">
    <property type="entry name" value="HTH-TYPE TRANSCRIPTIONAL REGULATOR TRPI"/>
    <property type="match status" value="1"/>
</dbReference>
<keyword evidence="4" id="KW-0804">Transcription</keyword>
<dbReference type="Gene3D" id="1.10.10.10">
    <property type="entry name" value="Winged helix-like DNA-binding domain superfamily/Winged helix DNA-binding domain"/>
    <property type="match status" value="1"/>
</dbReference>
<keyword evidence="7" id="KW-1185">Reference proteome</keyword>
<proteinExistence type="inferred from homology"/>
<evidence type="ECO:0000313" key="6">
    <source>
        <dbReference type="EMBL" id="AZV79737.1"/>
    </source>
</evidence>
<dbReference type="SUPFAM" id="SSF46785">
    <property type="entry name" value="Winged helix' DNA-binding domain"/>
    <property type="match status" value="1"/>
</dbReference>
<accession>A0A3T0N6W0</accession>
<reference evidence="6 7" key="1">
    <citation type="submission" date="2018-10" db="EMBL/GenBank/DDBJ databases">
        <title>Parasedimentitalea marina sp. nov., a psychrophilic bacterium isolated from deep seawater of the New Britain Trench.</title>
        <authorList>
            <person name="Cao J."/>
        </authorList>
    </citation>
    <scope>NUCLEOTIDE SEQUENCE [LARGE SCALE GENOMIC DNA]</scope>
    <source>
        <strain evidence="6 7">W43</strain>
    </source>
</reference>
<dbReference type="OrthoDB" id="9813056at2"/>
<dbReference type="InterPro" id="IPR058163">
    <property type="entry name" value="LysR-type_TF_proteobact-type"/>
</dbReference>
<dbReference type="InterPro" id="IPR000847">
    <property type="entry name" value="LysR_HTH_N"/>
</dbReference>
<dbReference type="Pfam" id="PF03466">
    <property type="entry name" value="LysR_substrate"/>
    <property type="match status" value="1"/>
</dbReference>
<keyword evidence="2" id="KW-0805">Transcription regulation</keyword>
<dbReference type="PRINTS" id="PR00039">
    <property type="entry name" value="HTHLYSR"/>
</dbReference>
<dbReference type="Pfam" id="PF00126">
    <property type="entry name" value="HTH_1"/>
    <property type="match status" value="1"/>
</dbReference>
<dbReference type="InterPro" id="IPR036390">
    <property type="entry name" value="WH_DNA-bd_sf"/>
</dbReference>
<dbReference type="KEGG" id="sedi:EBB79_18870"/>
<protein>
    <submittedName>
        <fullName evidence="6">LysR family transcriptional regulator</fullName>
    </submittedName>
</protein>
<evidence type="ECO:0000259" key="5">
    <source>
        <dbReference type="PROSITE" id="PS50931"/>
    </source>
</evidence>
<keyword evidence="3" id="KW-0238">DNA-binding</keyword>
<dbReference type="EMBL" id="CP033219">
    <property type="protein sequence ID" value="AZV79737.1"/>
    <property type="molecule type" value="Genomic_DNA"/>
</dbReference>
<evidence type="ECO:0000313" key="7">
    <source>
        <dbReference type="Proteomes" id="UP000283063"/>
    </source>
</evidence>
<dbReference type="CDD" id="cd08432">
    <property type="entry name" value="PBP2_GcdR_TrpI_HvrB_AmpR_like"/>
    <property type="match status" value="1"/>
</dbReference>
<dbReference type="Proteomes" id="UP000283063">
    <property type="component" value="Chromosome"/>
</dbReference>
<evidence type="ECO:0000256" key="1">
    <source>
        <dbReference type="ARBA" id="ARBA00009437"/>
    </source>
</evidence>
<dbReference type="Gene3D" id="3.40.190.10">
    <property type="entry name" value="Periplasmic binding protein-like II"/>
    <property type="match status" value="2"/>
</dbReference>
<evidence type="ECO:0000256" key="4">
    <source>
        <dbReference type="ARBA" id="ARBA00023163"/>
    </source>
</evidence>
<dbReference type="InterPro" id="IPR036388">
    <property type="entry name" value="WH-like_DNA-bd_sf"/>
</dbReference>
<evidence type="ECO:0000256" key="3">
    <source>
        <dbReference type="ARBA" id="ARBA00023125"/>
    </source>
</evidence>
<comment type="similarity">
    <text evidence="1">Belongs to the LysR transcriptional regulatory family.</text>
</comment>